<accession>A0A6N2USX1</accession>
<reference evidence="6" key="1">
    <citation type="submission" date="2019-11" db="EMBL/GenBank/DDBJ databases">
        <authorList>
            <person name="Feng L."/>
        </authorList>
    </citation>
    <scope>NUCLEOTIDE SEQUENCE</scope>
    <source>
        <strain evidence="6">CbolteaeLFYP116</strain>
    </source>
</reference>
<evidence type="ECO:0000256" key="1">
    <source>
        <dbReference type="ARBA" id="ARBA00010062"/>
    </source>
</evidence>
<gene>
    <name evidence="6" type="primary">braC_1</name>
    <name evidence="6" type="ORF">CBLFYP116_02262</name>
</gene>
<dbReference type="CDD" id="cd06340">
    <property type="entry name" value="PBP1_ABC_ligand_binding-like"/>
    <property type="match status" value="1"/>
</dbReference>
<dbReference type="PANTHER" id="PTHR30483">
    <property type="entry name" value="LEUCINE-SPECIFIC-BINDING PROTEIN"/>
    <property type="match status" value="1"/>
</dbReference>
<comment type="similarity">
    <text evidence="1">Belongs to the leucine-binding protein family.</text>
</comment>
<feature type="compositionally biased region" description="Low complexity" evidence="3">
    <location>
        <begin position="27"/>
        <end position="43"/>
    </location>
</feature>
<dbReference type="AlphaFoldDB" id="A0A6N2USX1"/>
<dbReference type="RefSeq" id="WP_002566924.1">
    <property type="nucleotide sequence ID" value="NZ_BAABXO010000002.1"/>
</dbReference>
<feature type="signal peptide" evidence="4">
    <location>
        <begin position="1"/>
        <end position="19"/>
    </location>
</feature>
<dbReference type="SUPFAM" id="SSF53822">
    <property type="entry name" value="Periplasmic binding protein-like I"/>
    <property type="match status" value="1"/>
</dbReference>
<evidence type="ECO:0000256" key="4">
    <source>
        <dbReference type="SAM" id="SignalP"/>
    </source>
</evidence>
<dbReference type="InterPro" id="IPR028081">
    <property type="entry name" value="Leu-bd"/>
</dbReference>
<feature type="domain" description="Leucine-binding protein" evidence="5">
    <location>
        <begin position="63"/>
        <end position="430"/>
    </location>
</feature>
<evidence type="ECO:0000259" key="5">
    <source>
        <dbReference type="Pfam" id="PF13458"/>
    </source>
</evidence>
<dbReference type="KEGG" id="cbol:CGC65_28220"/>
<evidence type="ECO:0000313" key="6">
    <source>
        <dbReference type="EMBL" id="VYT19321.1"/>
    </source>
</evidence>
<organism evidence="6">
    <name type="scientific">Enterocloster bolteae</name>
    <dbReference type="NCBI Taxonomy" id="208479"/>
    <lineage>
        <taxon>Bacteria</taxon>
        <taxon>Bacillati</taxon>
        <taxon>Bacillota</taxon>
        <taxon>Clostridia</taxon>
        <taxon>Lachnospirales</taxon>
        <taxon>Lachnospiraceae</taxon>
        <taxon>Enterocloster</taxon>
    </lineage>
</organism>
<dbReference type="Pfam" id="PF13458">
    <property type="entry name" value="Peripla_BP_6"/>
    <property type="match status" value="1"/>
</dbReference>
<dbReference type="EMBL" id="CACRTF010000011">
    <property type="protein sequence ID" value="VYT19321.1"/>
    <property type="molecule type" value="Genomic_DNA"/>
</dbReference>
<dbReference type="PANTHER" id="PTHR30483:SF37">
    <property type="entry name" value="ABC TRANSPORTER SUBSTRATE-BINDING PROTEIN"/>
    <property type="match status" value="1"/>
</dbReference>
<feature type="chain" id="PRO_5044425983" evidence="4">
    <location>
        <begin position="20"/>
        <end position="455"/>
    </location>
</feature>
<proteinExistence type="inferred from homology"/>
<evidence type="ECO:0000256" key="2">
    <source>
        <dbReference type="ARBA" id="ARBA00022729"/>
    </source>
</evidence>
<keyword evidence="2 4" id="KW-0732">Signal</keyword>
<dbReference type="Gene3D" id="3.40.50.2300">
    <property type="match status" value="2"/>
</dbReference>
<dbReference type="InterPro" id="IPR051010">
    <property type="entry name" value="BCAA_transport"/>
</dbReference>
<name>A0A6N2USX1_9FIRM</name>
<protein>
    <submittedName>
        <fullName evidence="6">Leucine-, isoleucine-, valine-, threonine-, and alanine-binding protein</fullName>
    </submittedName>
</protein>
<feature type="region of interest" description="Disordered" evidence="3">
    <location>
        <begin position="26"/>
        <end position="55"/>
    </location>
</feature>
<dbReference type="InterPro" id="IPR028082">
    <property type="entry name" value="Peripla_BP_I"/>
</dbReference>
<sequence length="455" mass="48730">MYKKFLAAALAVTMVLGLAGCGGSGGSTQAASSQEKESSAAPAGSTGESTTAQAEGADAPAVIKVGFLTPLSGNNATYGAQCKAAGQMIADVINEEHPEMAMALAKTAGIPALNGAKIELVFADSKGDPTTATSEAKRLITEEGIVALTGQYTSAITKAVAVVTETYGIPLLTAGSSPSLTTPETGLEWYFRFGPNDTYYIRDSFEFIKQLNEEQDAGLMTVALVSEDTEFGANIRIEEERMAEEYGIEVVENITYSSSATNVSSEVMKIKAANPDVIMMSSYASDAILYLKTFKEQNYVPKMLLGQRGGFVQTDFLDAMGKDTEFIYTTGGWSADIDTDTSKQLIELYKQYTPDGADLSEGHCKDMINVLLIALGINQAGTTEPEALNEALRNLEVDTSTLPIPWNAITMDEYGQNTSANAFVLQMRDGKYQTVYPSDYAAIEPVLPMPAWNER</sequence>
<dbReference type="PROSITE" id="PS51257">
    <property type="entry name" value="PROKAR_LIPOPROTEIN"/>
    <property type="match status" value="1"/>
</dbReference>
<evidence type="ECO:0000256" key="3">
    <source>
        <dbReference type="SAM" id="MobiDB-lite"/>
    </source>
</evidence>
<dbReference type="GeneID" id="23114853"/>